<dbReference type="InterPro" id="IPR050083">
    <property type="entry name" value="HtpX_protease"/>
</dbReference>
<gene>
    <name evidence="14" type="ORF">PU648_36450</name>
</gene>
<keyword evidence="2" id="KW-1003">Cell membrane</keyword>
<keyword evidence="7 11" id="KW-0862">Zinc</keyword>
<evidence type="ECO:0000256" key="4">
    <source>
        <dbReference type="ARBA" id="ARBA00022692"/>
    </source>
</evidence>
<dbReference type="Pfam" id="PF01435">
    <property type="entry name" value="Peptidase_M48"/>
    <property type="match status" value="1"/>
</dbReference>
<organism evidence="14 15">
    <name type="scientific">Streptomyces mirabilis</name>
    <dbReference type="NCBI Taxonomy" id="68239"/>
    <lineage>
        <taxon>Bacteria</taxon>
        <taxon>Bacillati</taxon>
        <taxon>Actinomycetota</taxon>
        <taxon>Actinomycetes</taxon>
        <taxon>Kitasatosporales</taxon>
        <taxon>Streptomycetaceae</taxon>
        <taxon>Streptomyces</taxon>
    </lineage>
</organism>
<dbReference type="CDD" id="cd07328">
    <property type="entry name" value="M48_Ste24p_like"/>
    <property type="match status" value="1"/>
</dbReference>
<dbReference type="Proteomes" id="UP001257627">
    <property type="component" value="Unassembled WGS sequence"/>
</dbReference>
<evidence type="ECO:0000256" key="6">
    <source>
        <dbReference type="ARBA" id="ARBA00022801"/>
    </source>
</evidence>
<evidence type="ECO:0000256" key="10">
    <source>
        <dbReference type="ARBA" id="ARBA00023136"/>
    </source>
</evidence>
<keyword evidence="9 11" id="KW-0482">Metalloprotease</keyword>
<keyword evidence="4 12" id="KW-0812">Transmembrane</keyword>
<proteinExistence type="inferred from homology"/>
<dbReference type="GeneID" id="93997722"/>
<comment type="similarity">
    <text evidence="11">Belongs to the peptidase M48 family.</text>
</comment>
<keyword evidence="5" id="KW-0479">Metal-binding</keyword>
<evidence type="ECO:0000256" key="12">
    <source>
        <dbReference type="SAM" id="Phobius"/>
    </source>
</evidence>
<keyword evidence="3 11" id="KW-0645">Protease</keyword>
<accession>A0ABU3UUY5</accession>
<feature type="domain" description="Peptidase M48" evidence="13">
    <location>
        <begin position="118"/>
        <end position="348"/>
    </location>
</feature>
<dbReference type="InterPro" id="IPR001915">
    <property type="entry name" value="Peptidase_M48"/>
</dbReference>
<keyword evidence="8 12" id="KW-1133">Transmembrane helix</keyword>
<comment type="subcellular location">
    <subcellularLocation>
        <location evidence="1">Cell membrane</location>
        <topology evidence="1">Multi-pass membrane protein</topology>
    </subcellularLocation>
</comment>
<dbReference type="Gene3D" id="3.30.2010.10">
    <property type="entry name" value="Metalloproteases ('zincins'), catalytic domain"/>
    <property type="match status" value="1"/>
</dbReference>
<comment type="caution">
    <text evidence="14">The sequence shown here is derived from an EMBL/GenBank/DDBJ whole genome shotgun (WGS) entry which is preliminary data.</text>
</comment>
<reference evidence="14 15" key="1">
    <citation type="submission" date="2023-02" db="EMBL/GenBank/DDBJ databases">
        <authorList>
            <person name="Maleckis M."/>
        </authorList>
    </citation>
    <scope>NUCLEOTIDE SEQUENCE [LARGE SCALE GENOMIC DNA]</scope>
    <source>
        <strain evidence="14 15">P8-A2</strain>
    </source>
</reference>
<evidence type="ECO:0000259" key="13">
    <source>
        <dbReference type="Pfam" id="PF01435"/>
    </source>
</evidence>
<evidence type="ECO:0000256" key="8">
    <source>
        <dbReference type="ARBA" id="ARBA00022989"/>
    </source>
</evidence>
<keyword evidence="10 12" id="KW-0472">Membrane</keyword>
<feature type="transmembrane region" description="Helical" evidence="12">
    <location>
        <begin position="72"/>
        <end position="93"/>
    </location>
</feature>
<evidence type="ECO:0000256" key="7">
    <source>
        <dbReference type="ARBA" id="ARBA00022833"/>
    </source>
</evidence>
<protein>
    <submittedName>
        <fullName evidence="14">M48 family metallopeptidase</fullName>
    </submittedName>
</protein>
<sequence>MDPGEPEERPGRLEGLRRSLARRHGEALLAEVSADGDPRPRRDTAAVLAYAVALAIHGATIALLGTGVLLVILGWGTALPVVGVILLLLAWLLRPRFGRLPDDAPVLHRAEAPQLFALVDEIASVVGTTGVHAIALTTDVNASVTTYGARRRRLLTIGLGLWEITTPQQRIALLGHELGHYANGDTRQGLVIANALQSLATWRYLMRPISHPTVPEMALNVLYLLPYGAAQGLLMLLDQLTMRAKQRAEYLADAAAARAGSSEAAVALMDRLLVTDSAETLLLRMSNVGQVIRAQDAERREPWRDLWDQLAAHVDSIPEHEYERQRRVGILRGHSVDSTHPPTHLRRACLLARPAVAAAVVTDDERQHALDTELAPPRARLARQVLAR</sequence>
<evidence type="ECO:0000256" key="9">
    <source>
        <dbReference type="ARBA" id="ARBA00023049"/>
    </source>
</evidence>
<evidence type="ECO:0000256" key="2">
    <source>
        <dbReference type="ARBA" id="ARBA00022475"/>
    </source>
</evidence>
<feature type="transmembrane region" description="Helical" evidence="12">
    <location>
        <begin position="47"/>
        <end position="66"/>
    </location>
</feature>
<keyword evidence="15" id="KW-1185">Reference proteome</keyword>
<dbReference type="PANTHER" id="PTHR43221:SF1">
    <property type="entry name" value="PROTEASE HTPX"/>
    <property type="match status" value="1"/>
</dbReference>
<evidence type="ECO:0000313" key="15">
    <source>
        <dbReference type="Proteomes" id="UP001257627"/>
    </source>
</evidence>
<dbReference type="PANTHER" id="PTHR43221">
    <property type="entry name" value="PROTEASE HTPX"/>
    <property type="match status" value="1"/>
</dbReference>
<evidence type="ECO:0000313" key="14">
    <source>
        <dbReference type="EMBL" id="MDU8997743.1"/>
    </source>
</evidence>
<evidence type="ECO:0000256" key="3">
    <source>
        <dbReference type="ARBA" id="ARBA00022670"/>
    </source>
</evidence>
<comment type="cofactor">
    <cofactor evidence="11">
        <name>Zn(2+)</name>
        <dbReference type="ChEBI" id="CHEBI:29105"/>
    </cofactor>
    <text evidence="11">Binds 1 zinc ion per subunit.</text>
</comment>
<evidence type="ECO:0000256" key="5">
    <source>
        <dbReference type="ARBA" id="ARBA00022723"/>
    </source>
</evidence>
<name>A0ABU3UUY5_9ACTN</name>
<dbReference type="EMBL" id="JARAKF010000001">
    <property type="protein sequence ID" value="MDU8997743.1"/>
    <property type="molecule type" value="Genomic_DNA"/>
</dbReference>
<evidence type="ECO:0000256" key="11">
    <source>
        <dbReference type="RuleBase" id="RU003983"/>
    </source>
</evidence>
<keyword evidence="6 11" id="KW-0378">Hydrolase</keyword>
<dbReference type="RefSeq" id="WP_240361259.1">
    <property type="nucleotide sequence ID" value="NZ_CP107955.1"/>
</dbReference>
<evidence type="ECO:0000256" key="1">
    <source>
        <dbReference type="ARBA" id="ARBA00004651"/>
    </source>
</evidence>